<dbReference type="RefSeq" id="WP_085758411.1">
    <property type="nucleotide sequence ID" value="NZ_CP019343.1"/>
</dbReference>
<feature type="signal peptide" evidence="1">
    <location>
        <begin position="1"/>
        <end position="26"/>
    </location>
</feature>
<evidence type="ECO:0000259" key="2">
    <source>
        <dbReference type="Pfam" id="PF13590"/>
    </source>
</evidence>
<dbReference type="OrthoDB" id="118896at2"/>
<dbReference type="Gene3D" id="3.30.160.670">
    <property type="match status" value="1"/>
</dbReference>
<dbReference type="InterPro" id="IPR025411">
    <property type="entry name" value="DUF4136"/>
</dbReference>
<sequence>MRTTRKIAVLFFACLLAACSSTPSVSVDYNPEYDFSDIKSYYQPPREEAGINTIDVGDLADQRFRRAAEAEMNLRGVELAPSRQADIWITYHVVTQDKTRITSYDNHYGYARPYGYSGGTSVDVRQYTEGTLIVDLVDPATKKTVWRGVVSAIVKDRTTEEREALTRTYVAAIVNEIPGFSLPEE</sequence>
<dbReference type="EMBL" id="CP019343">
    <property type="protein sequence ID" value="ARN74273.1"/>
    <property type="molecule type" value="Genomic_DNA"/>
</dbReference>
<accession>A0A1X9NJX5</accession>
<evidence type="ECO:0000313" key="4">
    <source>
        <dbReference type="Proteomes" id="UP000193450"/>
    </source>
</evidence>
<proteinExistence type="predicted"/>
<dbReference type="AlphaFoldDB" id="A0A1X9NJX5"/>
<dbReference type="Proteomes" id="UP000193450">
    <property type="component" value="Chromosome"/>
</dbReference>
<dbReference type="PROSITE" id="PS51257">
    <property type="entry name" value="PROKAR_LIPOPROTEIN"/>
    <property type="match status" value="1"/>
</dbReference>
<organism evidence="3 4">
    <name type="scientific">Oceanicoccus sagamiensis</name>
    <dbReference type="NCBI Taxonomy" id="716816"/>
    <lineage>
        <taxon>Bacteria</taxon>
        <taxon>Pseudomonadati</taxon>
        <taxon>Pseudomonadota</taxon>
        <taxon>Gammaproteobacteria</taxon>
        <taxon>Cellvibrionales</taxon>
        <taxon>Spongiibacteraceae</taxon>
        <taxon>Oceanicoccus</taxon>
    </lineage>
</organism>
<evidence type="ECO:0000256" key="1">
    <source>
        <dbReference type="SAM" id="SignalP"/>
    </source>
</evidence>
<feature type="domain" description="DUF4136" evidence="2">
    <location>
        <begin position="25"/>
        <end position="178"/>
    </location>
</feature>
<feature type="chain" id="PRO_5012327067" description="DUF4136 domain-containing protein" evidence="1">
    <location>
        <begin position="27"/>
        <end position="185"/>
    </location>
</feature>
<gene>
    <name evidence="3" type="ORF">BST96_09150</name>
</gene>
<keyword evidence="4" id="KW-1185">Reference proteome</keyword>
<keyword evidence="1" id="KW-0732">Signal</keyword>
<dbReference type="STRING" id="716816.BST96_09150"/>
<dbReference type="Pfam" id="PF13590">
    <property type="entry name" value="DUF4136"/>
    <property type="match status" value="1"/>
</dbReference>
<dbReference type="KEGG" id="osg:BST96_09150"/>
<reference evidence="3 4" key="1">
    <citation type="submission" date="2016-11" db="EMBL/GenBank/DDBJ databases">
        <title>Trade-off between light-utilization and light-protection in marine flavobacteria.</title>
        <authorList>
            <person name="Kumagai Y."/>
        </authorList>
    </citation>
    <scope>NUCLEOTIDE SEQUENCE [LARGE SCALE GENOMIC DNA]</scope>
    <source>
        <strain evidence="3 4">NBRC 107125</strain>
    </source>
</reference>
<evidence type="ECO:0000313" key="3">
    <source>
        <dbReference type="EMBL" id="ARN74273.1"/>
    </source>
</evidence>
<name>A0A1X9NJX5_9GAMM</name>
<protein>
    <recommendedName>
        <fullName evidence="2">DUF4136 domain-containing protein</fullName>
    </recommendedName>
</protein>